<evidence type="ECO:0000313" key="1">
    <source>
        <dbReference type="EMBL" id="BAL85660.1"/>
    </source>
</evidence>
<gene>
    <name evidence="1" type="ordered locus">AMIS_4400</name>
</gene>
<accession>I0GY23</accession>
<dbReference type="KEGG" id="ams:AMIS_4400"/>
<reference evidence="1 2" key="1">
    <citation type="submission" date="2012-02" db="EMBL/GenBank/DDBJ databases">
        <title>Complete genome sequence of Actinoplanes missouriensis 431 (= NBRC 102363).</title>
        <authorList>
            <person name="Ohnishi Y."/>
            <person name="Ishikawa J."/>
            <person name="Sekine M."/>
            <person name="Hosoyama A."/>
            <person name="Harada T."/>
            <person name="Narita H."/>
            <person name="Hata T."/>
            <person name="Konno Y."/>
            <person name="Tutikane K."/>
            <person name="Fujita N."/>
            <person name="Horinouchi S."/>
            <person name="Hayakawa M."/>
        </authorList>
    </citation>
    <scope>NUCLEOTIDE SEQUENCE [LARGE SCALE GENOMIC DNA]</scope>
    <source>
        <strain evidence="2">ATCC 14538 / DSM 43046 / CBS 188.64 / JCM 3121 / NBRC 102363 / NCIMB 12654 / NRRL B-3342 / UNCC 431</strain>
    </source>
</reference>
<evidence type="ECO:0000313" key="2">
    <source>
        <dbReference type="Proteomes" id="UP000007882"/>
    </source>
</evidence>
<organism evidence="1 2">
    <name type="scientific">Actinoplanes missouriensis (strain ATCC 14538 / DSM 43046 / CBS 188.64 / JCM 3121 / NBRC 102363 / NCIMB 12654 / NRRL B-3342 / UNCC 431)</name>
    <dbReference type="NCBI Taxonomy" id="512565"/>
    <lineage>
        <taxon>Bacteria</taxon>
        <taxon>Bacillati</taxon>
        <taxon>Actinomycetota</taxon>
        <taxon>Actinomycetes</taxon>
        <taxon>Micromonosporales</taxon>
        <taxon>Micromonosporaceae</taxon>
        <taxon>Actinoplanes</taxon>
    </lineage>
</organism>
<dbReference type="PATRIC" id="fig|512565.3.peg.445"/>
<dbReference type="RefSeq" id="WP_014440560.1">
    <property type="nucleotide sequence ID" value="NC_017093.1"/>
</dbReference>
<name>I0GY23_ACTM4</name>
<dbReference type="SUPFAM" id="SSF51126">
    <property type="entry name" value="Pectin lyase-like"/>
    <property type="match status" value="1"/>
</dbReference>
<dbReference type="EMBL" id="AP012319">
    <property type="protein sequence ID" value="BAL85660.1"/>
    <property type="molecule type" value="Genomic_DNA"/>
</dbReference>
<evidence type="ECO:0008006" key="3">
    <source>
        <dbReference type="Google" id="ProtNLM"/>
    </source>
</evidence>
<dbReference type="OrthoDB" id="3278650at2"/>
<keyword evidence="2" id="KW-1185">Reference proteome</keyword>
<proteinExistence type="predicted"/>
<dbReference type="InterPro" id="IPR011050">
    <property type="entry name" value="Pectin_lyase_fold/virulence"/>
</dbReference>
<dbReference type="HOGENOM" id="CLU_873277_0_0_11"/>
<protein>
    <recommendedName>
        <fullName evidence="3">Right handed beta helix domain-containing protein</fullName>
    </recommendedName>
</protein>
<sequence length="318" mass="33422">MIHRPALGTDPVTNHRILQDLLETESPGKLELPPGRHVLADGLLVPGGWTVTGTSAADTTLVAAGRTGHPVLHVLGSDVTIGDLTLVPAPSDPGEHGGDRGTGLTIGEYLYRSEPSWISGVEVRRVRVDHDSLRTANGVGVMGAVRDVTLHDVEVTGGYTGLAVHWGAVGADVSSIAGPTYHPHRLTVSGLRVSGAIEGFYLSSVHDVTVHGAVLHDVEMGFRLLPGDNTDRFVSTPDIGARITVSDVDVRWNGPLYAVRIAGWGRSEIDGVVSVLAYRDTVVRDCRLAGTGTGASWSPVMVEQAPGVALRDITIATA</sequence>
<dbReference type="eggNOG" id="ENOG5033RSJ">
    <property type="taxonomic scope" value="Bacteria"/>
</dbReference>
<dbReference type="STRING" id="512565.AMIS_4400"/>
<dbReference type="AlphaFoldDB" id="I0GY23"/>
<dbReference type="InterPro" id="IPR012334">
    <property type="entry name" value="Pectin_lyas_fold"/>
</dbReference>
<dbReference type="Gene3D" id="2.160.20.10">
    <property type="entry name" value="Single-stranded right-handed beta-helix, Pectin lyase-like"/>
    <property type="match status" value="1"/>
</dbReference>
<dbReference type="Proteomes" id="UP000007882">
    <property type="component" value="Chromosome"/>
</dbReference>